<dbReference type="GeneID" id="89938477"/>
<keyword evidence="8" id="KW-1185">Reference proteome</keyword>
<dbReference type="Pfam" id="PF05180">
    <property type="entry name" value="zf-DNL"/>
    <property type="match status" value="1"/>
</dbReference>
<evidence type="ECO:0000259" key="6">
    <source>
        <dbReference type="PROSITE" id="PS51501"/>
    </source>
</evidence>
<keyword evidence="3" id="KW-0862">Zinc</keyword>
<reference evidence="7" key="2">
    <citation type="submission" date="2023-05" db="EMBL/GenBank/DDBJ databases">
        <authorList>
            <consortium name="Lawrence Berkeley National Laboratory"/>
            <person name="Steindorff A."/>
            <person name="Hensen N."/>
            <person name="Bonometti L."/>
            <person name="Westerberg I."/>
            <person name="Brannstrom I.O."/>
            <person name="Guillou S."/>
            <person name="Cros-Aarteil S."/>
            <person name="Calhoun S."/>
            <person name="Haridas S."/>
            <person name="Kuo A."/>
            <person name="Mondo S."/>
            <person name="Pangilinan J."/>
            <person name="Riley R."/>
            <person name="Labutti K."/>
            <person name="Andreopoulos B."/>
            <person name="Lipzen A."/>
            <person name="Chen C."/>
            <person name="Yanf M."/>
            <person name="Daum C."/>
            <person name="Ng V."/>
            <person name="Clum A."/>
            <person name="Ohm R."/>
            <person name="Martin F."/>
            <person name="Silar P."/>
            <person name="Natvig D."/>
            <person name="Lalanne C."/>
            <person name="Gautier V."/>
            <person name="Ament-Velasquez S.L."/>
            <person name="Kruys A."/>
            <person name="Hutchinson M.I."/>
            <person name="Powell A.J."/>
            <person name="Barry K."/>
            <person name="Miller A.N."/>
            <person name="Grigoriev I.V."/>
            <person name="Debuchy R."/>
            <person name="Gladieux P."/>
            <person name="Thoren M.H."/>
            <person name="Johannesson H."/>
        </authorList>
    </citation>
    <scope>NUCLEOTIDE SEQUENCE</scope>
    <source>
        <strain evidence="7">CBS 508.74</strain>
    </source>
</reference>
<accession>A0AAN6TM16</accession>
<evidence type="ECO:0000256" key="5">
    <source>
        <dbReference type="SAM" id="MobiDB-lite"/>
    </source>
</evidence>
<evidence type="ECO:0000256" key="1">
    <source>
        <dbReference type="ARBA" id="ARBA00022723"/>
    </source>
</evidence>
<dbReference type="Proteomes" id="UP001302812">
    <property type="component" value="Unassembled WGS sequence"/>
</dbReference>
<dbReference type="PROSITE" id="PS51501">
    <property type="entry name" value="ZF_DNL"/>
    <property type="match status" value="1"/>
</dbReference>
<dbReference type="EMBL" id="MU853333">
    <property type="protein sequence ID" value="KAK4116551.1"/>
    <property type="molecule type" value="Genomic_DNA"/>
</dbReference>
<gene>
    <name evidence="7" type="ORF">N656DRAFT_774846</name>
</gene>
<evidence type="ECO:0000313" key="8">
    <source>
        <dbReference type="Proteomes" id="UP001302812"/>
    </source>
</evidence>
<organism evidence="7 8">
    <name type="scientific">Canariomyces notabilis</name>
    <dbReference type="NCBI Taxonomy" id="2074819"/>
    <lineage>
        <taxon>Eukaryota</taxon>
        <taxon>Fungi</taxon>
        <taxon>Dikarya</taxon>
        <taxon>Ascomycota</taxon>
        <taxon>Pezizomycotina</taxon>
        <taxon>Sordariomycetes</taxon>
        <taxon>Sordariomycetidae</taxon>
        <taxon>Sordariales</taxon>
        <taxon>Chaetomiaceae</taxon>
        <taxon>Canariomyces</taxon>
    </lineage>
</organism>
<evidence type="ECO:0000256" key="2">
    <source>
        <dbReference type="ARBA" id="ARBA00022771"/>
    </source>
</evidence>
<feature type="region of interest" description="Disordered" evidence="5">
    <location>
        <begin position="216"/>
        <end position="269"/>
    </location>
</feature>
<dbReference type="RefSeq" id="XP_064674121.1">
    <property type="nucleotide sequence ID" value="XM_064814352.1"/>
</dbReference>
<feature type="region of interest" description="Disordered" evidence="5">
    <location>
        <begin position="61"/>
        <end position="115"/>
    </location>
</feature>
<dbReference type="GO" id="GO:0006457">
    <property type="term" value="P:protein folding"/>
    <property type="evidence" value="ECO:0007669"/>
    <property type="project" value="TreeGrafter"/>
</dbReference>
<dbReference type="PANTHER" id="PTHR20922">
    <property type="entry name" value="DNL-TYPE ZINC FINGER PROTEIN"/>
    <property type="match status" value="1"/>
</dbReference>
<dbReference type="GO" id="GO:0008270">
    <property type="term" value="F:zinc ion binding"/>
    <property type="evidence" value="ECO:0007669"/>
    <property type="project" value="UniProtKB-KW"/>
</dbReference>
<dbReference type="AlphaFoldDB" id="A0AAN6TM16"/>
<feature type="compositionally biased region" description="Gly residues" evidence="5">
    <location>
        <begin position="253"/>
        <end position="269"/>
    </location>
</feature>
<comment type="caution">
    <text evidence="7">The sequence shown here is derived from an EMBL/GenBank/DDBJ whole genome shotgun (WGS) entry which is preliminary data.</text>
</comment>
<dbReference type="InterPro" id="IPR024158">
    <property type="entry name" value="Mt_import_TIM15"/>
</dbReference>
<evidence type="ECO:0000313" key="7">
    <source>
        <dbReference type="EMBL" id="KAK4116551.1"/>
    </source>
</evidence>
<reference evidence="7" key="1">
    <citation type="journal article" date="2023" name="Mol. Phylogenet. Evol.">
        <title>Genome-scale phylogeny and comparative genomics of the fungal order Sordariales.</title>
        <authorList>
            <person name="Hensen N."/>
            <person name="Bonometti L."/>
            <person name="Westerberg I."/>
            <person name="Brannstrom I.O."/>
            <person name="Guillou S."/>
            <person name="Cros-Aarteil S."/>
            <person name="Calhoun S."/>
            <person name="Haridas S."/>
            <person name="Kuo A."/>
            <person name="Mondo S."/>
            <person name="Pangilinan J."/>
            <person name="Riley R."/>
            <person name="LaButti K."/>
            <person name="Andreopoulos B."/>
            <person name="Lipzen A."/>
            <person name="Chen C."/>
            <person name="Yan M."/>
            <person name="Daum C."/>
            <person name="Ng V."/>
            <person name="Clum A."/>
            <person name="Steindorff A."/>
            <person name="Ohm R.A."/>
            <person name="Martin F."/>
            <person name="Silar P."/>
            <person name="Natvig D.O."/>
            <person name="Lalanne C."/>
            <person name="Gautier V."/>
            <person name="Ament-Velasquez S.L."/>
            <person name="Kruys A."/>
            <person name="Hutchinson M.I."/>
            <person name="Powell A.J."/>
            <person name="Barry K."/>
            <person name="Miller A.N."/>
            <person name="Grigoriev I.V."/>
            <person name="Debuchy R."/>
            <person name="Gladieux P."/>
            <person name="Hiltunen Thoren M."/>
            <person name="Johannesson H."/>
        </authorList>
    </citation>
    <scope>NUCLEOTIDE SEQUENCE</scope>
    <source>
        <strain evidence="7">CBS 508.74</strain>
    </source>
</reference>
<protein>
    <submittedName>
        <fullName evidence="7">Zf-DNL-domain-containing protein</fullName>
    </submittedName>
</protein>
<evidence type="ECO:0000256" key="3">
    <source>
        <dbReference type="ARBA" id="ARBA00022833"/>
    </source>
</evidence>
<sequence>MASKRAFLASAPCLARLSTAIPSRTAAAGAIAVAGRIRNKPRHFLPQTPSVPRTAVRLAHSIPRPRNPSPFRDQQQQQPAVTSTSIPSSSSSSSPPLSQPTTTPAQQPQQQQPNVLQQPHYELTFTCRPCGHRSRHRVSKQGYHQGSVLIACPSCRNRHVISDHLGIFGGDIKTVEDLLRARGELVKRGMLLKEIGNGEGDGDGDFEVWDDGSVTARQAWDEGTAGHNDNGGKEEREDKAPPGASFARVNQGEMGGNSGEGGTGKGSKE</sequence>
<evidence type="ECO:0000256" key="4">
    <source>
        <dbReference type="PROSITE-ProRule" id="PRU00834"/>
    </source>
</evidence>
<keyword evidence="1" id="KW-0479">Metal-binding</keyword>
<dbReference type="PANTHER" id="PTHR20922:SF13">
    <property type="entry name" value="DNL-TYPE ZINC FINGER PROTEIN"/>
    <property type="match status" value="1"/>
</dbReference>
<feature type="domain" description="DNL-type" evidence="6">
    <location>
        <begin position="116"/>
        <end position="211"/>
    </location>
</feature>
<dbReference type="GO" id="GO:0051087">
    <property type="term" value="F:protein-folding chaperone binding"/>
    <property type="evidence" value="ECO:0007669"/>
    <property type="project" value="TreeGrafter"/>
</dbReference>
<keyword evidence="2 4" id="KW-0863">Zinc-finger</keyword>
<name>A0AAN6TM16_9PEZI</name>
<dbReference type="GO" id="GO:0005739">
    <property type="term" value="C:mitochondrion"/>
    <property type="evidence" value="ECO:0007669"/>
    <property type="project" value="TreeGrafter"/>
</dbReference>
<feature type="compositionally biased region" description="Low complexity" evidence="5">
    <location>
        <begin position="79"/>
        <end position="115"/>
    </location>
</feature>
<proteinExistence type="predicted"/>
<feature type="compositionally biased region" description="Basic and acidic residues" evidence="5">
    <location>
        <begin position="230"/>
        <end position="240"/>
    </location>
</feature>
<dbReference type="GO" id="GO:0030150">
    <property type="term" value="P:protein import into mitochondrial matrix"/>
    <property type="evidence" value="ECO:0007669"/>
    <property type="project" value="TreeGrafter"/>
</dbReference>
<dbReference type="InterPro" id="IPR007853">
    <property type="entry name" value="Znf_DNL-typ"/>
</dbReference>
<dbReference type="GO" id="GO:0050821">
    <property type="term" value="P:protein stabilization"/>
    <property type="evidence" value="ECO:0007669"/>
    <property type="project" value="TreeGrafter"/>
</dbReference>